<organism evidence="1 2">
    <name type="scientific">Mycobacterium kansasii</name>
    <dbReference type="NCBI Taxonomy" id="1768"/>
    <lineage>
        <taxon>Bacteria</taxon>
        <taxon>Bacillati</taxon>
        <taxon>Actinomycetota</taxon>
        <taxon>Actinomycetes</taxon>
        <taxon>Mycobacteriales</taxon>
        <taxon>Mycobacteriaceae</taxon>
        <taxon>Mycobacterium</taxon>
    </lineage>
</organism>
<comment type="caution">
    <text evidence="1">The sequence shown here is derived from an EMBL/GenBank/DDBJ whole genome shotgun (WGS) entry which is preliminary data.</text>
</comment>
<name>A0A1V3X6A9_MYCKA</name>
<dbReference type="Proteomes" id="UP000188532">
    <property type="component" value="Unassembled WGS sequence"/>
</dbReference>
<dbReference type="EMBL" id="MVBN01000004">
    <property type="protein sequence ID" value="OOK74658.1"/>
    <property type="molecule type" value="Genomic_DNA"/>
</dbReference>
<sequence length="62" mass="6883">MHSGLCGSGFVAYDLAYPVTVIPDSFPVIVPVYVSVGLRFFKVSLQVTELARTWQSETRSPY</sequence>
<protein>
    <submittedName>
        <fullName evidence="1">Uncharacterized protein</fullName>
    </submittedName>
</protein>
<gene>
    <name evidence="1" type="ORF">BZL29_4434</name>
</gene>
<accession>A0A1V3X6A9</accession>
<proteinExistence type="predicted"/>
<dbReference type="AlphaFoldDB" id="A0A1V3X6A9"/>
<reference evidence="1 2" key="1">
    <citation type="submission" date="2017-02" db="EMBL/GenBank/DDBJ databases">
        <title>Complete genome sequences of Mycobacterium kansasii strains isolated from rhesus macaques.</title>
        <authorList>
            <person name="Panda A."/>
            <person name="Nagaraj S."/>
            <person name="Zhao X."/>
            <person name="Tettelin H."/>
            <person name="Detolla L.J."/>
        </authorList>
    </citation>
    <scope>NUCLEOTIDE SEQUENCE [LARGE SCALE GENOMIC DNA]</scope>
    <source>
        <strain evidence="1 2">11-3469</strain>
    </source>
</reference>
<evidence type="ECO:0000313" key="2">
    <source>
        <dbReference type="Proteomes" id="UP000188532"/>
    </source>
</evidence>
<evidence type="ECO:0000313" key="1">
    <source>
        <dbReference type="EMBL" id="OOK74658.1"/>
    </source>
</evidence>